<reference evidence="2" key="1">
    <citation type="journal article" date="2011" name="PLoS Genet.">
        <title>Genomic analysis of the necrotrophic fungal pathogens Sclerotinia sclerotiorum and Botrytis cinerea.</title>
        <authorList>
            <person name="Amselem J."/>
            <person name="Cuomo C.A."/>
            <person name="van Kan J.A."/>
            <person name="Viaud M."/>
            <person name="Benito E.P."/>
            <person name="Couloux A."/>
            <person name="Coutinho P.M."/>
            <person name="de Vries R.P."/>
            <person name="Dyer P.S."/>
            <person name="Fillinger S."/>
            <person name="Fournier E."/>
            <person name="Gout L."/>
            <person name="Hahn M."/>
            <person name="Kohn L."/>
            <person name="Lapalu N."/>
            <person name="Plummer K.M."/>
            <person name="Pradier J.M."/>
            <person name="Quevillon E."/>
            <person name="Sharon A."/>
            <person name="Simon A."/>
            <person name="ten Have A."/>
            <person name="Tudzynski B."/>
            <person name="Tudzynski P."/>
            <person name="Wincker P."/>
            <person name="Andrew M."/>
            <person name="Anthouard V."/>
            <person name="Beever R.E."/>
            <person name="Beffa R."/>
            <person name="Benoit I."/>
            <person name="Bouzid O."/>
            <person name="Brault B."/>
            <person name="Chen Z."/>
            <person name="Choquer M."/>
            <person name="Collemare J."/>
            <person name="Cotton P."/>
            <person name="Danchin E.G."/>
            <person name="Da Silva C."/>
            <person name="Gautier A."/>
            <person name="Giraud C."/>
            <person name="Giraud T."/>
            <person name="Gonzalez C."/>
            <person name="Grossetete S."/>
            <person name="Guldener U."/>
            <person name="Henrissat B."/>
            <person name="Howlett B.J."/>
            <person name="Kodira C."/>
            <person name="Kretschmer M."/>
            <person name="Lappartient A."/>
            <person name="Leroch M."/>
            <person name="Levis C."/>
            <person name="Mauceli E."/>
            <person name="Neuveglise C."/>
            <person name="Oeser B."/>
            <person name="Pearson M."/>
            <person name="Poulain J."/>
            <person name="Poussereau N."/>
            <person name="Quesneville H."/>
            <person name="Rascle C."/>
            <person name="Schumacher J."/>
            <person name="Segurens B."/>
            <person name="Sexton A."/>
            <person name="Silva E."/>
            <person name="Sirven C."/>
            <person name="Soanes D.M."/>
            <person name="Talbot N.J."/>
            <person name="Templeton M."/>
            <person name="Yandava C."/>
            <person name="Yarden O."/>
            <person name="Zeng Q."/>
            <person name="Rollins J.A."/>
            <person name="Lebrun M.H."/>
            <person name="Dickman M."/>
        </authorList>
    </citation>
    <scope>NUCLEOTIDE SEQUENCE [LARGE SCALE GENOMIC DNA]</scope>
    <source>
        <strain evidence="2">ATCC 18683 / 1980 / Ss-1</strain>
    </source>
</reference>
<accession>A7E918</accession>
<dbReference type="GeneID" id="5493922"/>
<proteinExistence type="predicted"/>
<dbReference type="Proteomes" id="UP000001312">
    <property type="component" value="Unassembled WGS sequence"/>
</dbReference>
<organism evidence="1 2">
    <name type="scientific">Sclerotinia sclerotiorum (strain ATCC 18683 / 1980 / Ss-1)</name>
    <name type="common">White mold</name>
    <name type="synonym">Whetzelinia sclerotiorum</name>
    <dbReference type="NCBI Taxonomy" id="665079"/>
    <lineage>
        <taxon>Eukaryota</taxon>
        <taxon>Fungi</taxon>
        <taxon>Dikarya</taxon>
        <taxon>Ascomycota</taxon>
        <taxon>Pezizomycotina</taxon>
        <taxon>Leotiomycetes</taxon>
        <taxon>Helotiales</taxon>
        <taxon>Sclerotiniaceae</taxon>
        <taxon>Sclerotinia</taxon>
    </lineage>
</organism>
<dbReference type="AlphaFoldDB" id="A7E918"/>
<dbReference type="KEGG" id="ssl:SS1G_01796"/>
<dbReference type="InParanoid" id="A7E918"/>
<dbReference type="InterPro" id="IPR015421">
    <property type="entry name" value="PyrdxlP-dep_Trfase_major"/>
</dbReference>
<name>A7E918_SCLS1</name>
<evidence type="ECO:0000313" key="2">
    <source>
        <dbReference type="Proteomes" id="UP000001312"/>
    </source>
</evidence>
<dbReference type="HOGENOM" id="CLU_1587485_0_0_1"/>
<evidence type="ECO:0000313" key="1">
    <source>
        <dbReference type="EMBL" id="EDN96870.1"/>
    </source>
</evidence>
<protein>
    <recommendedName>
        <fullName evidence="3">Aminotransferase class I/classII domain-containing protein</fullName>
    </recommendedName>
</protein>
<dbReference type="SUPFAM" id="SSF53383">
    <property type="entry name" value="PLP-dependent transferases"/>
    <property type="match status" value="1"/>
</dbReference>
<dbReference type="EMBL" id="CH476622">
    <property type="protein sequence ID" value="EDN96870.1"/>
    <property type="molecule type" value="Genomic_DNA"/>
</dbReference>
<dbReference type="STRING" id="665079.A7E918"/>
<dbReference type="RefSeq" id="XP_001597602.1">
    <property type="nucleotide sequence ID" value="XM_001597552.1"/>
</dbReference>
<dbReference type="Gene3D" id="3.40.640.10">
    <property type="entry name" value="Type I PLP-dependent aspartate aminotransferase-like (Major domain)"/>
    <property type="match status" value="1"/>
</dbReference>
<dbReference type="eggNOG" id="ENOG502SW43">
    <property type="taxonomic scope" value="Eukaryota"/>
</dbReference>
<keyword evidence="2" id="KW-1185">Reference proteome</keyword>
<evidence type="ECO:0008006" key="3">
    <source>
        <dbReference type="Google" id="ProtNLM"/>
    </source>
</evidence>
<dbReference type="InterPro" id="IPR015424">
    <property type="entry name" value="PyrdxlP-dep_Trfase"/>
</dbReference>
<sequence>MRKILIGNHLLIDIVGILVSHSKELLSSLIIAYDTASEPSRIRAVVLCDPRNSFSRCYTKDYLEACQKFRQERGLHLISDEFISTLSSLYLRLLLDSPRPPRLIETNSDHLTTSYKLFADSPSKWKIKFLPAMEGIFIFAKLAPDARTQEEADEIFSQLAKNGVFVSL</sequence>
<gene>
    <name evidence="1" type="ORF">SS1G_01796</name>
</gene>